<protein>
    <recommendedName>
        <fullName evidence="1">Xylose isomerase-like TIM barrel domain-containing protein</fullName>
    </recommendedName>
</protein>
<comment type="caution">
    <text evidence="2">The sequence shown here is derived from an EMBL/GenBank/DDBJ whole genome shotgun (WGS) entry which is preliminary data.</text>
</comment>
<dbReference type="PANTHER" id="PTHR12110">
    <property type="entry name" value="HYDROXYPYRUVATE ISOMERASE"/>
    <property type="match status" value="1"/>
</dbReference>
<dbReference type="Gene3D" id="3.20.20.150">
    <property type="entry name" value="Divalent-metal-dependent TIM barrel enzymes"/>
    <property type="match status" value="1"/>
</dbReference>
<evidence type="ECO:0000313" key="3">
    <source>
        <dbReference type="Proteomes" id="UP000660454"/>
    </source>
</evidence>
<evidence type="ECO:0000259" key="1">
    <source>
        <dbReference type="Pfam" id="PF01261"/>
    </source>
</evidence>
<dbReference type="InterPro" id="IPR036237">
    <property type="entry name" value="Xyl_isomerase-like_sf"/>
</dbReference>
<reference evidence="2 3" key="1">
    <citation type="submission" date="2021-01" db="EMBL/GenBank/DDBJ databases">
        <title>Whole genome shotgun sequence of Microbispora siamensis NBRC 104113.</title>
        <authorList>
            <person name="Komaki H."/>
            <person name="Tamura T."/>
        </authorList>
    </citation>
    <scope>NUCLEOTIDE SEQUENCE [LARGE SCALE GENOMIC DNA]</scope>
    <source>
        <strain evidence="2 3">NBRC 104113</strain>
    </source>
</reference>
<dbReference type="InterPro" id="IPR013022">
    <property type="entry name" value="Xyl_isomerase-like_TIM-brl"/>
</dbReference>
<dbReference type="InterPro" id="IPR050312">
    <property type="entry name" value="IolE/XylAMocC-like"/>
</dbReference>
<accession>A0ABQ4GGD6</accession>
<feature type="domain" description="Xylose isomerase-like TIM barrel" evidence="1">
    <location>
        <begin position="21"/>
        <end position="252"/>
    </location>
</feature>
<evidence type="ECO:0000313" key="2">
    <source>
        <dbReference type="EMBL" id="GIH60483.1"/>
    </source>
</evidence>
<sequence>MNPLAFSTLGMPGAPVGDVIATASRYGCAGVELRCADGEIISPDTPAGELREVARAFAAAGVEIVAVCSYTRVARPDGDPVAEVLRHVEIAEALGSPYVRVFGGVEGQAGPAAAATRRLAEVADRLPDNGVDVLLETHDVFLTGEAIAGVLAGVGSPRVGALWDVVNPWRAGEAAPATADALAPYLRHVQIKDAASPTDLAPVLPGKGAVGVPGVLAELDRIGYAGYLALEWERVWYPDAPPVGEALAAFREVLGR</sequence>
<proteinExistence type="predicted"/>
<dbReference type="RefSeq" id="WP_204047477.1">
    <property type="nucleotide sequence ID" value="NZ_BOOF01000004.1"/>
</dbReference>
<dbReference type="EMBL" id="BOOF01000004">
    <property type="protein sequence ID" value="GIH60483.1"/>
    <property type="molecule type" value="Genomic_DNA"/>
</dbReference>
<name>A0ABQ4GGD6_9ACTN</name>
<dbReference type="Pfam" id="PF01261">
    <property type="entry name" value="AP_endonuc_2"/>
    <property type="match status" value="1"/>
</dbReference>
<gene>
    <name evidence="2" type="ORF">Msi02_13000</name>
</gene>
<dbReference type="Proteomes" id="UP000660454">
    <property type="component" value="Unassembled WGS sequence"/>
</dbReference>
<keyword evidence="3" id="KW-1185">Reference proteome</keyword>
<dbReference type="SUPFAM" id="SSF51658">
    <property type="entry name" value="Xylose isomerase-like"/>
    <property type="match status" value="1"/>
</dbReference>
<organism evidence="2 3">
    <name type="scientific">Microbispora siamensis</name>
    <dbReference type="NCBI Taxonomy" id="564413"/>
    <lineage>
        <taxon>Bacteria</taxon>
        <taxon>Bacillati</taxon>
        <taxon>Actinomycetota</taxon>
        <taxon>Actinomycetes</taxon>
        <taxon>Streptosporangiales</taxon>
        <taxon>Streptosporangiaceae</taxon>
        <taxon>Microbispora</taxon>
    </lineage>
</organism>